<proteinExistence type="predicted"/>
<dbReference type="InterPro" id="IPR041273">
    <property type="entry name" value="NAT_N"/>
</dbReference>
<feature type="domain" description="N-acyltransferase N-terminal" evidence="1">
    <location>
        <begin position="13"/>
        <end position="148"/>
    </location>
</feature>
<dbReference type="InterPro" id="IPR041644">
    <property type="entry name" value="GNAT_C"/>
</dbReference>
<dbReference type="Pfam" id="PF18164">
    <property type="entry name" value="GNAT_C"/>
    <property type="match status" value="1"/>
</dbReference>
<evidence type="ECO:0000313" key="4">
    <source>
        <dbReference type="Proteomes" id="UP000029033"/>
    </source>
</evidence>
<dbReference type="GeneID" id="85166672"/>
<keyword evidence="4" id="KW-1185">Reference proteome</keyword>
<evidence type="ECO:0000259" key="2">
    <source>
        <dbReference type="Pfam" id="PF18164"/>
    </source>
</evidence>
<name>A0A087DEG0_9BIFI</name>
<gene>
    <name evidence="3" type="ORF">BSCA_2286</name>
</gene>
<dbReference type="Proteomes" id="UP000029033">
    <property type="component" value="Unassembled WGS sequence"/>
</dbReference>
<feature type="domain" description="GNAT-like C-terminal" evidence="2">
    <location>
        <begin position="151"/>
        <end position="317"/>
    </location>
</feature>
<dbReference type="AlphaFoldDB" id="A0A087DEG0"/>
<dbReference type="eggNOG" id="ENOG5030QZQ">
    <property type="taxonomic scope" value="Bacteria"/>
</dbReference>
<dbReference type="Pfam" id="PF18082">
    <property type="entry name" value="NAT_N"/>
    <property type="match status" value="1"/>
</dbReference>
<evidence type="ECO:0000259" key="1">
    <source>
        <dbReference type="Pfam" id="PF18082"/>
    </source>
</evidence>
<dbReference type="EMBL" id="JGZO01000011">
    <property type="protein sequence ID" value="KFI93910.1"/>
    <property type="molecule type" value="Genomic_DNA"/>
</dbReference>
<organism evidence="3 4">
    <name type="scientific">Bifidobacterium scardovii</name>
    <dbReference type="NCBI Taxonomy" id="158787"/>
    <lineage>
        <taxon>Bacteria</taxon>
        <taxon>Bacillati</taxon>
        <taxon>Actinomycetota</taxon>
        <taxon>Actinomycetes</taxon>
        <taxon>Bifidobacteriales</taxon>
        <taxon>Bifidobacteriaceae</taxon>
        <taxon>Bifidobacterium</taxon>
    </lineage>
</organism>
<evidence type="ECO:0000313" key="3">
    <source>
        <dbReference type="EMBL" id="KFI93910.1"/>
    </source>
</evidence>
<comment type="caution">
    <text evidence="3">The sequence shown here is derived from an EMBL/GenBank/DDBJ whole genome shotgun (WGS) entry which is preliminary data.</text>
</comment>
<sequence length="320" mass="34889">MAATITDPRWAPVRSLCEEIRMPQRAVDALAGVYAEPRSSGLAELRRYVEPLSCGDYAQSQAASKELLARTGIPNVFVTAPDTAVTVLAVYLEAALRTWETVYVPRGIGRDVFAATMANMSLFMGERIAAYGDVLFDRSWWCGQYTSGRQYRIGMLNFEMAVSDGTWGDGAPETPSGGDGGEGNEAACPFPAGTCLLHIHIPSDADLDPERTHASYRMAREFFARYYPQWAAAPMVTETWLLSPAVHAMLRPGSRILAFAGDFEVLHVNAASDEGSFFVFGRSDLPVDRLPRRTSLQRSAAKLIESGGHIGVAFGRLRAA</sequence>
<dbReference type="RefSeq" id="WP_033517119.1">
    <property type="nucleotide sequence ID" value="NZ_CAUPKV010000013.1"/>
</dbReference>
<accession>A0A087DEG0</accession>
<dbReference type="OrthoDB" id="3229305at2"/>
<dbReference type="Gene3D" id="3.40.630.120">
    <property type="match status" value="1"/>
</dbReference>
<protein>
    <submittedName>
        <fullName evidence="3">Uncharacterized protein</fullName>
    </submittedName>
</protein>
<dbReference type="STRING" id="158787.BSCA_2286"/>
<reference evidence="3 4" key="1">
    <citation type="submission" date="2014-03" db="EMBL/GenBank/DDBJ databases">
        <title>Genomics of Bifidobacteria.</title>
        <authorList>
            <person name="Ventura M."/>
            <person name="Milani C."/>
            <person name="Lugli G.A."/>
        </authorList>
    </citation>
    <scope>NUCLEOTIDE SEQUENCE [LARGE SCALE GENOMIC DNA]</scope>
    <source>
        <strain evidence="3 4">LMG 21589</strain>
    </source>
</reference>